<feature type="transmembrane region" description="Helical" evidence="1">
    <location>
        <begin position="12"/>
        <end position="30"/>
    </location>
</feature>
<evidence type="ECO:0008006" key="3">
    <source>
        <dbReference type="Google" id="ProtNLM"/>
    </source>
</evidence>
<dbReference type="AlphaFoldDB" id="A0A8H7XY71"/>
<reference evidence="2" key="1">
    <citation type="submission" date="2021-02" db="EMBL/GenBank/DDBJ databases">
        <title>Psilocybe cubensis genome.</title>
        <authorList>
            <person name="Mckernan K.J."/>
            <person name="Crawford S."/>
            <person name="Trippe A."/>
            <person name="Kane L.T."/>
            <person name="Mclaughlin S."/>
        </authorList>
    </citation>
    <scope>NUCLEOTIDE SEQUENCE [LARGE SCALE GENOMIC DNA]</scope>
    <source>
        <strain evidence="2">MGC-MH-2018</strain>
    </source>
</reference>
<evidence type="ECO:0000256" key="1">
    <source>
        <dbReference type="SAM" id="Phobius"/>
    </source>
</evidence>
<keyword evidence="1" id="KW-1133">Transmembrane helix</keyword>
<feature type="transmembrane region" description="Helical" evidence="1">
    <location>
        <begin position="125"/>
        <end position="145"/>
    </location>
</feature>
<dbReference type="EMBL" id="JAFIQS010000005">
    <property type="protein sequence ID" value="KAG5169267.1"/>
    <property type="molecule type" value="Genomic_DNA"/>
</dbReference>
<proteinExistence type="predicted"/>
<keyword evidence="1" id="KW-0812">Transmembrane</keyword>
<gene>
    <name evidence="2" type="ORF">JR316_005823</name>
</gene>
<comment type="caution">
    <text evidence="2">The sequence shown here is derived from an EMBL/GenBank/DDBJ whole genome shotgun (WGS) entry which is preliminary data.</text>
</comment>
<name>A0A8H7XY71_PSICU</name>
<sequence>MTVRFGNNRLGFYVAVIILSGVVLGLGANFANEFLPHLRQNFTIFSIVVSSFTILTFLLTLQWATPYSEAVVLFVLGTLWLAMGAWSTDVIGPMQCDAVAGQKTPSKNGETSLQAFCYEMKVIQAFSWTLFILFVIAFYVLHQLVNQAMRFGRHKIWSEPIRELPWFEEAPGYYNTNTYGPNMMQYPPPSAGGYGYPYHPAMGGMPVPNPGHSIIIQPGMNGAPPTVTQVPISTV</sequence>
<accession>A0A8H7XY71</accession>
<feature type="transmembrane region" description="Helical" evidence="1">
    <location>
        <begin position="70"/>
        <end position="87"/>
    </location>
</feature>
<dbReference type="OrthoDB" id="3264219at2759"/>
<protein>
    <recommendedName>
        <fullName evidence="3">MARVEL domain-containing protein</fullName>
    </recommendedName>
</protein>
<keyword evidence="1" id="KW-0472">Membrane</keyword>
<feature type="transmembrane region" description="Helical" evidence="1">
    <location>
        <begin position="42"/>
        <end position="63"/>
    </location>
</feature>
<organism evidence="2">
    <name type="scientific">Psilocybe cubensis</name>
    <name type="common">Psychedelic mushroom</name>
    <name type="synonym">Stropharia cubensis</name>
    <dbReference type="NCBI Taxonomy" id="181762"/>
    <lineage>
        <taxon>Eukaryota</taxon>
        <taxon>Fungi</taxon>
        <taxon>Dikarya</taxon>
        <taxon>Basidiomycota</taxon>
        <taxon>Agaricomycotina</taxon>
        <taxon>Agaricomycetes</taxon>
        <taxon>Agaricomycetidae</taxon>
        <taxon>Agaricales</taxon>
        <taxon>Agaricineae</taxon>
        <taxon>Strophariaceae</taxon>
        <taxon>Psilocybe</taxon>
    </lineage>
</organism>
<evidence type="ECO:0000313" key="2">
    <source>
        <dbReference type="EMBL" id="KAG5169267.1"/>
    </source>
</evidence>